<keyword evidence="3" id="KW-1185">Reference proteome</keyword>
<evidence type="ECO:0000313" key="3">
    <source>
        <dbReference type="Proteomes" id="UP000481043"/>
    </source>
</evidence>
<accession>A0A6M0Q2D1</accession>
<sequence length="63" mass="7180">MQKNARGFVQESYSALTNARENLQQALNTVEKNENRGQIEDSLRAVEDALQQCNQTVERLEQA</sequence>
<reference evidence="2 3" key="1">
    <citation type="submission" date="2020-02" db="EMBL/GenBank/DDBJ databases">
        <title>Bacillus aquiflavi sp. nov., isolated from yellow water of strong flavor Chinese baijiu in Yibin region of China.</title>
        <authorList>
            <person name="Xie J."/>
        </authorList>
    </citation>
    <scope>NUCLEOTIDE SEQUENCE [LARGE SCALE GENOMIC DNA]</scope>
    <source>
        <strain evidence="2 3">SA4</strain>
    </source>
</reference>
<dbReference type="Proteomes" id="UP000481043">
    <property type="component" value="Unassembled WGS sequence"/>
</dbReference>
<dbReference type="AlphaFoldDB" id="A0A6M0Q2D1"/>
<evidence type="ECO:0000256" key="1">
    <source>
        <dbReference type="SAM" id="Coils"/>
    </source>
</evidence>
<keyword evidence="1" id="KW-0175">Coiled coil</keyword>
<feature type="coiled-coil region" evidence="1">
    <location>
        <begin position="13"/>
        <end position="63"/>
    </location>
</feature>
<evidence type="ECO:0000313" key="2">
    <source>
        <dbReference type="EMBL" id="NEY70551.1"/>
    </source>
</evidence>
<comment type="caution">
    <text evidence="2">The sequence shown here is derived from an EMBL/GenBank/DDBJ whole genome shotgun (WGS) entry which is preliminary data.</text>
</comment>
<dbReference type="EMBL" id="JAAIWM010000001">
    <property type="protein sequence ID" value="NEY70551.1"/>
    <property type="molecule type" value="Genomic_DNA"/>
</dbReference>
<name>A0A6M0Q2D1_9BACI</name>
<gene>
    <name evidence="2" type="ORF">G4D63_02240</name>
</gene>
<organism evidence="2 3">
    <name type="scientific">Bacillus mesophilus</name>
    <dbReference type="NCBI Taxonomy" id="1808955"/>
    <lineage>
        <taxon>Bacteria</taxon>
        <taxon>Bacillati</taxon>
        <taxon>Bacillota</taxon>
        <taxon>Bacilli</taxon>
        <taxon>Bacillales</taxon>
        <taxon>Bacillaceae</taxon>
        <taxon>Bacillus</taxon>
    </lineage>
</organism>
<proteinExistence type="predicted"/>
<dbReference type="RefSeq" id="WP_163177258.1">
    <property type="nucleotide sequence ID" value="NZ_JAAIWM010000001.1"/>
</dbReference>
<protein>
    <submittedName>
        <fullName evidence="2">Uncharacterized protein</fullName>
    </submittedName>
</protein>